<dbReference type="PRINTS" id="PR00237">
    <property type="entry name" value="GPCRRHODOPSN"/>
</dbReference>
<evidence type="ECO:0000313" key="11">
    <source>
        <dbReference type="Ensembl" id="ENSPMRP00000019803.1"/>
    </source>
</evidence>
<evidence type="ECO:0000256" key="5">
    <source>
        <dbReference type="ARBA" id="ARBA00023136"/>
    </source>
</evidence>
<keyword evidence="3 9" id="KW-1133">Transmembrane helix</keyword>
<dbReference type="GO" id="GO:0004930">
    <property type="term" value="F:G protein-coupled receptor activity"/>
    <property type="evidence" value="ECO:0007669"/>
    <property type="project" value="UniProtKB-KW"/>
</dbReference>
<organism evidence="11 12">
    <name type="scientific">Podarcis muralis</name>
    <name type="common">Wall lizard</name>
    <name type="synonym">Lacerta muralis</name>
    <dbReference type="NCBI Taxonomy" id="64176"/>
    <lineage>
        <taxon>Eukaryota</taxon>
        <taxon>Metazoa</taxon>
        <taxon>Chordata</taxon>
        <taxon>Craniata</taxon>
        <taxon>Vertebrata</taxon>
        <taxon>Euteleostomi</taxon>
        <taxon>Lepidosauria</taxon>
        <taxon>Squamata</taxon>
        <taxon>Bifurcata</taxon>
        <taxon>Unidentata</taxon>
        <taxon>Episquamata</taxon>
        <taxon>Laterata</taxon>
        <taxon>Lacertibaenia</taxon>
        <taxon>Lacertidae</taxon>
        <taxon>Podarcis</taxon>
    </lineage>
</organism>
<dbReference type="GeneID" id="114583334"/>
<feature type="transmembrane region" description="Helical" evidence="9">
    <location>
        <begin position="142"/>
        <end position="165"/>
    </location>
</feature>
<evidence type="ECO:0000256" key="3">
    <source>
        <dbReference type="ARBA" id="ARBA00022989"/>
    </source>
</evidence>
<dbReference type="Pfam" id="PF13853">
    <property type="entry name" value="7tm_4"/>
    <property type="match status" value="1"/>
</dbReference>
<gene>
    <name evidence="11" type="primary">LOC114583334</name>
</gene>
<feature type="transmembrane region" description="Helical" evidence="9">
    <location>
        <begin position="272"/>
        <end position="291"/>
    </location>
</feature>
<dbReference type="Gene3D" id="1.20.1070.10">
    <property type="entry name" value="Rhodopsin 7-helix transmembrane proteins"/>
    <property type="match status" value="1"/>
</dbReference>
<keyword evidence="6 8" id="KW-0675">Receptor</keyword>
<dbReference type="InterPro" id="IPR017452">
    <property type="entry name" value="GPCR_Rhodpsn_7TM"/>
</dbReference>
<dbReference type="OrthoDB" id="9020540at2759"/>
<evidence type="ECO:0000256" key="2">
    <source>
        <dbReference type="ARBA" id="ARBA00022692"/>
    </source>
</evidence>
<sequence length="319" mass="35541">MLGVNRTMVSEFVLLGLSETWAIQLFLFVFLLVLYMATVFSNTFIFSAIFRDHRLSDSPMFFLLGHLAFLDLCLSSFAIPRYLLDFVAQHQIISFQGCMAQIFFLHVFVGSEMLLLVAMAIDRYVAISHPLRYASLMSRPHCMALLLASWAGGLLHGTVQLGFIINVPFCGPNQVDSFFCDLPLVIKLACIDTNPLEVMMVTNSGILSLVSFIGLLISYGFILYTIHSRGPSEGTTKAASTCTSHLIVVTMYFGPCLFIYLRPSARFMIDKVLSVFYTCVTPLLNPTIYALKNKEIKATIRSLSARLSGQISTQGHSQH</sequence>
<accession>A0A670J5K5</accession>
<feature type="transmembrane region" description="Helical" evidence="9">
    <location>
        <begin position="20"/>
        <end position="49"/>
    </location>
</feature>
<keyword evidence="7 8" id="KW-0807">Transducer</keyword>
<dbReference type="SUPFAM" id="SSF81321">
    <property type="entry name" value="Family A G protein-coupled receptor-like"/>
    <property type="match status" value="1"/>
</dbReference>
<proteinExistence type="inferred from homology"/>
<reference evidence="11" key="2">
    <citation type="submission" date="2025-08" db="UniProtKB">
        <authorList>
            <consortium name="Ensembl"/>
        </authorList>
    </citation>
    <scope>IDENTIFICATION</scope>
</reference>
<dbReference type="GeneTree" id="ENSGT00940000164054"/>
<dbReference type="RefSeq" id="XP_028560495.1">
    <property type="nucleotide sequence ID" value="XM_028704662.1"/>
</dbReference>
<dbReference type="PANTHER" id="PTHR48002">
    <property type="entry name" value="OLFACTORY RECEPTOR"/>
    <property type="match status" value="1"/>
</dbReference>
<keyword evidence="9" id="KW-0716">Sensory transduction</keyword>
<dbReference type="PRINTS" id="PR00245">
    <property type="entry name" value="OLFACTORYR"/>
</dbReference>
<keyword evidence="9" id="KW-1003">Cell membrane</keyword>
<keyword evidence="9" id="KW-0552">Olfaction</keyword>
<dbReference type="GO" id="GO:0005886">
    <property type="term" value="C:plasma membrane"/>
    <property type="evidence" value="ECO:0007669"/>
    <property type="project" value="UniProtKB-SubCell"/>
</dbReference>
<dbReference type="InterPro" id="IPR000276">
    <property type="entry name" value="GPCR_Rhodpsn"/>
</dbReference>
<keyword evidence="5 9" id="KW-0472">Membrane</keyword>
<evidence type="ECO:0000256" key="9">
    <source>
        <dbReference type="RuleBase" id="RU363047"/>
    </source>
</evidence>
<evidence type="ECO:0000313" key="12">
    <source>
        <dbReference type="Proteomes" id="UP000472272"/>
    </source>
</evidence>
<comment type="subcellular location">
    <subcellularLocation>
        <location evidence="9">Cell membrane</location>
        <topology evidence="9">Multi-pass membrane protein</topology>
    </subcellularLocation>
    <subcellularLocation>
        <location evidence="1">Membrane</location>
        <topology evidence="1">Multi-pass membrane protein</topology>
    </subcellularLocation>
</comment>
<dbReference type="PROSITE" id="PS00237">
    <property type="entry name" value="G_PROTEIN_RECEP_F1_1"/>
    <property type="match status" value="1"/>
</dbReference>
<feature type="transmembrane region" description="Helical" evidence="9">
    <location>
        <begin position="61"/>
        <end position="79"/>
    </location>
</feature>
<evidence type="ECO:0000256" key="1">
    <source>
        <dbReference type="ARBA" id="ARBA00004141"/>
    </source>
</evidence>
<dbReference type="FunFam" id="1.20.1070.10:FF:001325">
    <property type="entry name" value="Olfactory receptor C3"/>
    <property type="match status" value="1"/>
</dbReference>
<dbReference type="Proteomes" id="UP000472272">
    <property type="component" value="Chromosome 13"/>
</dbReference>
<dbReference type="GO" id="GO:0004984">
    <property type="term" value="F:olfactory receptor activity"/>
    <property type="evidence" value="ECO:0007669"/>
    <property type="project" value="InterPro"/>
</dbReference>
<dbReference type="PROSITE" id="PS50262">
    <property type="entry name" value="G_PROTEIN_RECEP_F1_2"/>
    <property type="match status" value="1"/>
</dbReference>
<reference evidence="11" key="3">
    <citation type="submission" date="2025-09" db="UniProtKB">
        <authorList>
            <consortium name="Ensembl"/>
        </authorList>
    </citation>
    <scope>IDENTIFICATION</scope>
</reference>
<dbReference type="InterPro" id="IPR000725">
    <property type="entry name" value="Olfact_rcpt"/>
</dbReference>
<dbReference type="InterPro" id="IPR050427">
    <property type="entry name" value="Olfactory_Receptors"/>
</dbReference>
<dbReference type="OMA" id="CLHSSPM"/>
<comment type="similarity">
    <text evidence="8">Belongs to the G-protein coupled receptor 1 family.</text>
</comment>
<evidence type="ECO:0000259" key="10">
    <source>
        <dbReference type="PROSITE" id="PS50262"/>
    </source>
</evidence>
<dbReference type="Ensembl" id="ENSPMRT00000021034.1">
    <property type="protein sequence ID" value="ENSPMRP00000019803.1"/>
    <property type="gene ID" value="ENSPMRG00000012914.1"/>
</dbReference>
<dbReference type="AlphaFoldDB" id="A0A670J5K5"/>
<reference evidence="11 12" key="1">
    <citation type="journal article" date="2019" name="Proc. Natl. Acad. Sci. U.S.A.">
        <title>Regulatory changes in pterin and carotenoid genes underlie balanced color polymorphisms in the wall lizard.</title>
        <authorList>
            <person name="Andrade P."/>
            <person name="Pinho C."/>
            <person name="Perez I de Lanuza G."/>
            <person name="Afonso S."/>
            <person name="Brejcha J."/>
            <person name="Rubin C.J."/>
            <person name="Wallerman O."/>
            <person name="Pereira P."/>
            <person name="Sabatino S.J."/>
            <person name="Bellati A."/>
            <person name="Pellitteri-Rosa D."/>
            <person name="Bosakova Z."/>
            <person name="Bunikis I."/>
            <person name="Carretero M.A."/>
            <person name="Feiner N."/>
            <person name="Marsik P."/>
            <person name="Pauperio F."/>
            <person name="Salvi D."/>
            <person name="Soler L."/>
            <person name="While G.M."/>
            <person name="Uller T."/>
            <person name="Font E."/>
            <person name="Andersson L."/>
            <person name="Carneiro M."/>
        </authorList>
    </citation>
    <scope>NUCLEOTIDE SEQUENCE</scope>
</reference>
<evidence type="ECO:0000256" key="8">
    <source>
        <dbReference type="RuleBase" id="RU000688"/>
    </source>
</evidence>
<dbReference type="KEGG" id="pmua:114583334"/>
<keyword evidence="12" id="KW-1185">Reference proteome</keyword>
<evidence type="ECO:0000256" key="6">
    <source>
        <dbReference type="ARBA" id="ARBA00023170"/>
    </source>
</evidence>
<feature type="domain" description="G-protein coupled receptors family 1 profile" evidence="10">
    <location>
        <begin position="41"/>
        <end position="289"/>
    </location>
</feature>
<feature type="transmembrane region" description="Helical" evidence="9">
    <location>
        <begin position="238"/>
        <end position="260"/>
    </location>
</feature>
<name>A0A670J5K5_PODMU</name>
<keyword evidence="2 8" id="KW-0812">Transmembrane</keyword>
<evidence type="ECO:0000256" key="7">
    <source>
        <dbReference type="ARBA" id="ARBA00023224"/>
    </source>
</evidence>
<keyword evidence="4 8" id="KW-0297">G-protein coupled receptor</keyword>
<protein>
    <recommendedName>
        <fullName evidence="9">Olfactory receptor</fullName>
    </recommendedName>
</protein>
<feature type="transmembrane region" description="Helical" evidence="9">
    <location>
        <begin position="99"/>
        <end position="121"/>
    </location>
</feature>
<feature type="transmembrane region" description="Helical" evidence="9">
    <location>
        <begin position="206"/>
        <end position="226"/>
    </location>
</feature>
<evidence type="ECO:0000256" key="4">
    <source>
        <dbReference type="ARBA" id="ARBA00023040"/>
    </source>
</evidence>